<dbReference type="Gene3D" id="3.40.50.1980">
    <property type="entry name" value="Nitrogenase molybdenum iron protein domain"/>
    <property type="match status" value="2"/>
</dbReference>
<evidence type="ECO:0000259" key="2">
    <source>
        <dbReference type="PROSITE" id="PS50983"/>
    </source>
</evidence>
<reference evidence="3 4" key="1">
    <citation type="journal article" date="2013" name="Biodegradation">
        <title>Quantitative proteomic analysis of ibuprofen-degrading Patulibacter sp. strain I11.</title>
        <authorList>
            <person name="Almeida B."/>
            <person name="Kjeldal H."/>
            <person name="Lolas I."/>
            <person name="Knudsen A.D."/>
            <person name="Carvalho G."/>
            <person name="Nielsen K.L."/>
            <person name="Barreto Crespo M.T."/>
            <person name="Stensballe A."/>
            <person name="Nielsen J.L."/>
        </authorList>
    </citation>
    <scope>NUCLEOTIDE SEQUENCE [LARGE SCALE GENOMIC DNA]</scope>
    <source>
        <strain evidence="3 4">I11</strain>
    </source>
</reference>
<dbReference type="PANTHER" id="PTHR42860">
    <property type="entry name" value="VITAMIN B12-BINDING PROTEIN"/>
    <property type="match status" value="1"/>
</dbReference>
<evidence type="ECO:0000256" key="1">
    <source>
        <dbReference type="SAM" id="MobiDB-lite"/>
    </source>
</evidence>
<dbReference type="PROSITE" id="PS50983">
    <property type="entry name" value="FE_B12_PBP"/>
    <property type="match status" value="1"/>
</dbReference>
<comment type="caution">
    <text evidence="3">The sequence shown here is derived from an EMBL/GenBank/DDBJ whole genome shotgun (WGS) entry which is preliminary data.</text>
</comment>
<dbReference type="CDD" id="cd01144">
    <property type="entry name" value="BtuF"/>
    <property type="match status" value="1"/>
</dbReference>
<feature type="domain" description="Fe/B12 periplasmic-binding" evidence="2">
    <location>
        <begin position="19"/>
        <end position="300"/>
    </location>
</feature>
<evidence type="ECO:0000313" key="3">
    <source>
        <dbReference type="EMBL" id="EHN09850.1"/>
    </source>
</evidence>
<dbReference type="PATRIC" id="fig|1097667.3.peg.3282"/>
<name>H0E8Z7_9ACTN</name>
<gene>
    <name evidence="3" type="ORF">PAI11_33110</name>
</gene>
<evidence type="ECO:0000313" key="4">
    <source>
        <dbReference type="Proteomes" id="UP000005143"/>
    </source>
</evidence>
<dbReference type="PANTHER" id="PTHR42860:SF1">
    <property type="entry name" value="VITAMIN B12-BINDING PROTEIN"/>
    <property type="match status" value="1"/>
</dbReference>
<feature type="region of interest" description="Disordered" evidence="1">
    <location>
        <begin position="302"/>
        <end position="321"/>
    </location>
</feature>
<dbReference type="SUPFAM" id="SSF53807">
    <property type="entry name" value="Helical backbone' metal receptor"/>
    <property type="match status" value="1"/>
</dbReference>
<organism evidence="3 4">
    <name type="scientific">Patulibacter medicamentivorans</name>
    <dbReference type="NCBI Taxonomy" id="1097667"/>
    <lineage>
        <taxon>Bacteria</taxon>
        <taxon>Bacillati</taxon>
        <taxon>Actinomycetota</taxon>
        <taxon>Thermoleophilia</taxon>
        <taxon>Solirubrobacterales</taxon>
        <taxon>Patulibacteraceae</taxon>
        <taxon>Patulibacter</taxon>
    </lineage>
</organism>
<dbReference type="Proteomes" id="UP000005143">
    <property type="component" value="Unassembled WGS sequence"/>
</dbReference>
<protein>
    <submittedName>
        <fullName evidence="3">Periplasmic binding protein</fullName>
    </submittedName>
</protein>
<dbReference type="EMBL" id="AGUD01000249">
    <property type="protein sequence ID" value="EHN09850.1"/>
    <property type="molecule type" value="Genomic_DNA"/>
</dbReference>
<dbReference type="Pfam" id="PF01497">
    <property type="entry name" value="Peripla_BP_2"/>
    <property type="match status" value="1"/>
</dbReference>
<accession>H0E8Z7</accession>
<dbReference type="AlphaFoldDB" id="H0E8Z7"/>
<keyword evidence="4" id="KW-1185">Reference proteome</keyword>
<sequence>MDHRPPENQSPPAGPTPRRIVSLVPHATELLFALGLGDRVVGVTHECDAPAAALALPQVTADQLPPGLSPAEIDRAVRERTERGEAIYRLDEQRLADLDPDLIVTQELCPVCAVSFDEVAAVARELPRCPEVIALDPHTFGETLGDIRTLAGRCDVKDAGVDLVAEISRRADAVRIAVRGGERPRVVAVEWFDPVFTGGHWTPQLIEMAGGIDLCGLPGERSETTTWDAIRALEPEIVVCIPCGYDADRSLAEATPFAQQLWSTGARRVVTLDASAYFSRPGPRLVTGLELLAHVLHPDRVPTPPDTVHEVARPTASAARG</sequence>
<proteinExistence type="predicted"/>
<dbReference type="InterPro" id="IPR002491">
    <property type="entry name" value="ABC_transptr_periplasmic_BD"/>
</dbReference>
<dbReference type="InterPro" id="IPR051030">
    <property type="entry name" value="Vitamin_B12-ABC_binding"/>
</dbReference>